<evidence type="ECO:0000313" key="1">
    <source>
        <dbReference type="EMBL" id="MEZ8719666.1"/>
    </source>
</evidence>
<organism evidence="1 2">
    <name type="scientific">Vibrio pomeroyi</name>
    <dbReference type="NCBI Taxonomy" id="198832"/>
    <lineage>
        <taxon>Bacteria</taxon>
        <taxon>Pseudomonadati</taxon>
        <taxon>Pseudomonadota</taxon>
        <taxon>Gammaproteobacteria</taxon>
        <taxon>Vibrionales</taxon>
        <taxon>Vibrionaceae</taxon>
        <taxon>Vibrio</taxon>
    </lineage>
</organism>
<dbReference type="Proteomes" id="UP001570071">
    <property type="component" value="Unassembled WGS sequence"/>
</dbReference>
<keyword evidence="2" id="KW-1185">Reference proteome</keyword>
<dbReference type="RefSeq" id="WP_269336757.1">
    <property type="nucleotide sequence ID" value="NZ_JBFSSG010000001.1"/>
</dbReference>
<dbReference type="EMBL" id="JBFSSG010000001">
    <property type="protein sequence ID" value="MEZ8719666.1"/>
    <property type="molecule type" value="Genomic_DNA"/>
</dbReference>
<sequence>MYLILFREDDTTNDYSFLVTDYFHQSEGSSERGTFESEEVFRQYVQKEIEGIRQCMPNHDVLVVDLISHGAKASKYDSAKLQSIADELFKGSDKPSQGG</sequence>
<evidence type="ECO:0000313" key="2">
    <source>
        <dbReference type="Proteomes" id="UP001570071"/>
    </source>
</evidence>
<comment type="caution">
    <text evidence="1">The sequence shown here is derived from an EMBL/GenBank/DDBJ whole genome shotgun (WGS) entry which is preliminary data.</text>
</comment>
<reference evidence="1 2" key="1">
    <citation type="journal article" date="2024" name="ISME J.">
        <title>Tailless and filamentous prophages are predominant in marine Vibrio.</title>
        <authorList>
            <person name="Steensen K."/>
            <person name="Seneca J."/>
            <person name="Bartlau N."/>
            <person name="Yu X.A."/>
            <person name="Hussain F.A."/>
            <person name="Polz M.F."/>
        </authorList>
    </citation>
    <scope>NUCLEOTIDE SEQUENCE [LARGE SCALE GENOMIC DNA]</scope>
    <source>
        <strain evidence="1 2">10N.239.312.F12</strain>
    </source>
</reference>
<name>A0ABV4MRC0_9VIBR</name>
<gene>
    <name evidence="1" type="ORF">AB6D66_01210</name>
</gene>
<proteinExistence type="predicted"/>
<protein>
    <submittedName>
        <fullName evidence="1">Uncharacterized protein</fullName>
    </submittedName>
</protein>
<accession>A0ABV4MRC0</accession>